<gene>
    <name evidence="1" type="ORF">F2Y13_03565</name>
</gene>
<reference evidence="1 2" key="1">
    <citation type="journal article" date="2019" name="Nat. Med.">
        <title>A library of human gut bacterial isolates paired with longitudinal multiomics data enables mechanistic microbiome research.</title>
        <authorList>
            <person name="Poyet M."/>
            <person name="Groussin M."/>
            <person name="Gibbons S.M."/>
            <person name="Avila-Pacheco J."/>
            <person name="Jiang X."/>
            <person name="Kearney S.M."/>
            <person name="Perrotta A.R."/>
            <person name="Berdy B."/>
            <person name="Zhao S."/>
            <person name="Lieberman T.D."/>
            <person name="Swanson P.K."/>
            <person name="Smith M."/>
            <person name="Roesemann S."/>
            <person name="Alexander J.E."/>
            <person name="Rich S.A."/>
            <person name="Livny J."/>
            <person name="Vlamakis H."/>
            <person name="Clish C."/>
            <person name="Bullock K."/>
            <person name="Deik A."/>
            <person name="Scott J."/>
            <person name="Pierce K.A."/>
            <person name="Xavier R.J."/>
            <person name="Alm E.J."/>
        </authorList>
    </citation>
    <scope>NUCLEOTIDE SEQUENCE [LARGE SCALE GENOMIC DNA]</scope>
    <source>
        <strain evidence="1 2">BIOML-A2</strain>
    </source>
</reference>
<name>A0A5B3GEM1_9BACT</name>
<comment type="caution">
    <text evidence="1">The sequence shown here is derived from an EMBL/GenBank/DDBJ whole genome shotgun (WGS) entry which is preliminary data.</text>
</comment>
<organism evidence="1 2">
    <name type="scientific">Alistipes shahii</name>
    <dbReference type="NCBI Taxonomy" id="328814"/>
    <lineage>
        <taxon>Bacteria</taxon>
        <taxon>Pseudomonadati</taxon>
        <taxon>Bacteroidota</taxon>
        <taxon>Bacteroidia</taxon>
        <taxon>Bacteroidales</taxon>
        <taxon>Rikenellaceae</taxon>
        <taxon>Alistipes</taxon>
    </lineage>
</organism>
<sequence length="183" mass="20166">MERISYSPETLFHVLTHFETADEALRDSLRRAGFTDEAIDGQLRMPGSKFLRTFALSPQEAVARLQRDFPESFTALHPGTDGRVRLSFRYDAPVGTSGLAADAELTPAERAAVRNILRNGCPVRTVRTSRTISTGACQLILERTGEAGYALRTLFPGELAPPLPLPGEAPDPFWATHLLIEFN</sequence>
<dbReference type="EMBL" id="VVXK01000003">
    <property type="protein sequence ID" value="KAA2371459.1"/>
    <property type="molecule type" value="Genomic_DNA"/>
</dbReference>
<dbReference type="RefSeq" id="WP_149887013.1">
    <property type="nucleotide sequence ID" value="NZ_CATXTW010000006.1"/>
</dbReference>
<accession>A0A5B3GEM1</accession>
<evidence type="ECO:0000313" key="2">
    <source>
        <dbReference type="Proteomes" id="UP000323567"/>
    </source>
</evidence>
<dbReference type="AlphaFoldDB" id="A0A5B3GEM1"/>
<protein>
    <submittedName>
        <fullName evidence="1">Uncharacterized protein</fullName>
    </submittedName>
</protein>
<proteinExistence type="predicted"/>
<dbReference type="Proteomes" id="UP000323567">
    <property type="component" value="Unassembled WGS sequence"/>
</dbReference>
<evidence type="ECO:0000313" key="1">
    <source>
        <dbReference type="EMBL" id="KAA2371459.1"/>
    </source>
</evidence>